<proteinExistence type="predicted"/>
<reference evidence="2" key="1">
    <citation type="submission" date="2014-05" db="EMBL/GenBank/DDBJ databases">
        <authorList>
            <person name="Chronopoulou M."/>
        </authorList>
    </citation>
    <scope>NUCLEOTIDE SEQUENCE</scope>
    <source>
        <tissue evidence="2">Whole organism</tissue>
    </source>
</reference>
<keyword evidence="1" id="KW-0812">Transmembrane</keyword>
<feature type="non-terminal residue" evidence="2">
    <location>
        <position position="1"/>
    </location>
</feature>
<evidence type="ECO:0000313" key="2">
    <source>
        <dbReference type="EMBL" id="CDW41464.1"/>
    </source>
</evidence>
<keyword evidence="1" id="KW-1133">Transmembrane helix</keyword>
<name>A0A0K2UT73_LEPSM</name>
<dbReference type="EMBL" id="HACA01024103">
    <property type="protein sequence ID" value="CDW41464.1"/>
    <property type="molecule type" value="Transcribed_RNA"/>
</dbReference>
<protein>
    <submittedName>
        <fullName evidence="2">Uncharacterized protein</fullName>
    </submittedName>
</protein>
<organism evidence="2">
    <name type="scientific">Lepeophtheirus salmonis</name>
    <name type="common">Salmon louse</name>
    <name type="synonym">Caligus salmonis</name>
    <dbReference type="NCBI Taxonomy" id="72036"/>
    <lineage>
        <taxon>Eukaryota</taxon>
        <taxon>Metazoa</taxon>
        <taxon>Ecdysozoa</taxon>
        <taxon>Arthropoda</taxon>
        <taxon>Crustacea</taxon>
        <taxon>Multicrustacea</taxon>
        <taxon>Hexanauplia</taxon>
        <taxon>Copepoda</taxon>
        <taxon>Siphonostomatoida</taxon>
        <taxon>Caligidae</taxon>
        <taxon>Lepeophtheirus</taxon>
    </lineage>
</organism>
<keyword evidence="1" id="KW-0472">Membrane</keyword>
<sequence>DILLWNMSIWEFNGQLLVQRITCTAYLNFLFLVIIVHWLVCQKKSMDIPNKRLQ</sequence>
<dbReference type="AlphaFoldDB" id="A0A0K2UT73"/>
<evidence type="ECO:0000256" key="1">
    <source>
        <dbReference type="SAM" id="Phobius"/>
    </source>
</evidence>
<accession>A0A0K2UT73</accession>
<feature type="transmembrane region" description="Helical" evidence="1">
    <location>
        <begin position="17"/>
        <end position="41"/>
    </location>
</feature>